<dbReference type="AlphaFoldDB" id="A0A1H6AYR4"/>
<gene>
    <name evidence="2" type="ORF">SAMN05216223_10661</name>
</gene>
<reference evidence="2 3" key="1">
    <citation type="submission" date="2016-10" db="EMBL/GenBank/DDBJ databases">
        <authorList>
            <person name="de Groot N.N."/>
        </authorList>
    </citation>
    <scope>NUCLEOTIDE SEQUENCE [LARGE SCALE GENOMIC DNA]</scope>
    <source>
        <strain evidence="2 3">CGMCC 4.2023</strain>
    </source>
</reference>
<evidence type="ECO:0000313" key="2">
    <source>
        <dbReference type="EMBL" id="SEG53440.1"/>
    </source>
</evidence>
<sequence>MSEHDPSSGPGDDAADPAPDASIDALAAALRRDAADLEIYAKVLTESLADALPPGAVTSERKRSVGDRLAGRAGRLERIEVALDDRRLVLSWAQGRPQGEVVTVVRGVVLSRTPVALDAWAAELAVAVAARARSDARARAALEKLVLGD</sequence>
<name>A0A1H6AYR4_9ACTN</name>
<proteinExistence type="predicted"/>
<evidence type="ECO:0000256" key="1">
    <source>
        <dbReference type="SAM" id="MobiDB-lite"/>
    </source>
</evidence>
<feature type="compositionally biased region" description="Low complexity" evidence="1">
    <location>
        <begin position="7"/>
        <end position="20"/>
    </location>
</feature>
<keyword evidence="3" id="KW-1185">Reference proteome</keyword>
<accession>A0A1H6AYR4</accession>
<dbReference type="Proteomes" id="UP000236754">
    <property type="component" value="Unassembled WGS sequence"/>
</dbReference>
<protein>
    <submittedName>
        <fullName evidence="2">Uncharacterized protein</fullName>
    </submittedName>
</protein>
<feature type="region of interest" description="Disordered" evidence="1">
    <location>
        <begin position="1"/>
        <end position="20"/>
    </location>
</feature>
<dbReference type="OrthoDB" id="3577104at2"/>
<organism evidence="2 3">
    <name type="scientific">Actinacidiphila yanglinensis</name>
    <dbReference type="NCBI Taxonomy" id="310779"/>
    <lineage>
        <taxon>Bacteria</taxon>
        <taxon>Bacillati</taxon>
        <taxon>Actinomycetota</taxon>
        <taxon>Actinomycetes</taxon>
        <taxon>Kitasatosporales</taxon>
        <taxon>Streptomycetaceae</taxon>
        <taxon>Actinacidiphila</taxon>
    </lineage>
</organism>
<evidence type="ECO:0000313" key="3">
    <source>
        <dbReference type="Proteomes" id="UP000236754"/>
    </source>
</evidence>
<dbReference type="EMBL" id="FNVU01000006">
    <property type="protein sequence ID" value="SEG53440.1"/>
    <property type="molecule type" value="Genomic_DNA"/>
</dbReference>
<dbReference type="RefSeq" id="WP_103886362.1">
    <property type="nucleotide sequence ID" value="NZ_FNVU01000006.1"/>
</dbReference>